<dbReference type="FunFam" id="2.40.10.10:FF:000068">
    <property type="entry name" value="transmembrane protease serine 2"/>
    <property type="match status" value="1"/>
</dbReference>
<dbReference type="CDD" id="cd00190">
    <property type="entry name" value="Tryp_SPc"/>
    <property type="match status" value="1"/>
</dbReference>
<dbReference type="InterPro" id="IPR009003">
    <property type="entry name" value="Peptidase_S1_PA"/>
</dbReference>
<dbReference type="PANTHER" id="PTHR24276">
    <property type="entry name" value="POLYSERASE-RELATED"/>
    <property type="match status" value="1"/>
</dbReference>
<evidence type="ECO:0000313" key="7">
    <source>
        <dbReference type="Proteomes" id="UP000185696"/>
    </source>
</evidence>
<proteinExistence type="inferred from homology"/>
<keyword evidence="3" id="KW-0720">Serine protease</keyword>
<reference evidence="6 7" key="1">
    <citation type="submission" date="2016-12" db="EMBL/GenBank/DDBJ databases">
        <title>The draft genome sequence of Actinophytocola xinjiangensis.</title>
        <authorList>
            <person name="Wang W."/>
            <person name="Yuan L."/>
        </authorList>
    </citation>
    <scope>NUCLEOTIDE SEQUENCE [LARGE SCALE GENOMIC DNA]</scope>
    <source>
        <strain evidence="6 7">CGMCC 4.4663</strain>
    </source>
</reference>
<evidence type="ECO:0000256" key="2">
    <source>
        <dbReference type="ARBA" id="ARBA00023157"/>
    </source>
</evidence>
<dbReference type="AlphaFoldDB" id="A0A7Z1AXM6"/>
<keyword evidence="3 6" id="KW-0645">Protease</keyword>
<dbReference type="PROSITE" id="PS00134">
    <property type="entry name" value="TRYPSIN_HIS"/>
    <property type="match status" value="1"/>
</dbReference>
<dbReference type="GO" id="GO:0006508">
    <property type="term" value="P:proteolysis"/>
    <property type="evidence" value="ECO:0007669"/>
    <property type="project" value="UniProtKB-KW"/>
</dbReference>
<dbReference type="Pfam" id="PF00089">
    <property type="entry name" value="Trypsin"/>
    <property type="match status" value="1"/>
</dbReference>
<sequence length="257" mass="26132">MGVTSRFARLLLAAVVAATGAVAAGVAQAGAEERIVGGSLANIEDYGYTVYLSTQDGFQYCGGTLVSQDKVVTAAHCSAGKAASEILVVGGREDKDSVEGTVSPVRGIWVHPGFTDIRSGADISVLTLATPMPYDTAPLATPDDTPLYRPGVVGVILGWGRTAADGAVSPQLRRASVPLVADTSCQQAYPSFLPASMVCAGLPQGGIDTCQGDSGGPLTVSGVLVGVTSWGEGCAEPNRPGVYTRVAAYADELAAQI</sequence>
<comment type="similarity">
    <text evidence="1">Belongs to the peptidase S1 family.</text>
</comment>
<feature type="chain" id="PRO_5030846938" evidence="4">
    <location>
        <begin position="24"/>
        <end position="257"/>
    </location>
</feature>
<dbReference type="InterPro" id="IPR033116">
    <property type="entry name" value="TRYPSIN_SER"/>
</dbReference>
<dbReference type="EMBL" id="MSIF01000012">
    <property type="protein sequence ID" value="OLF08482.1"/>
    <property type="molecule type" value="Genomic_DNA"/>
</dbReference>
<dbReference type="PANTHER" id="PTHR24276:SF98">
    <property type="entry name" value="FI18310P1-RELATED"/>
    <property type="match status" value="1"/>
</dbReference>
<organism evidence="6 7">
    <name type="scientific">Actinophytocola xinjiangensis</name>
    <dbReference type="NCBI Taxonomy" id="485602"/>
    <lineage>
        <taxon>Bacteria</taxon>
        <taxon>Bacillati</taxon>
        <taxon>Actinomycetota</taxon>
        <taxon>Actinomycetes</taxon>
        <taxon>Pseudonocardiales</taxon>
        <taxon>Pseudonocardiaceae</taxon>
    </lineage>
</organism>
<dbReference type="PROSITE" id="PS50240">
    <property type="entry name" value="TRYPSIN_DOM"/>
    <property type="match status" value="1"/>
</dbReference>
<gene>
    <name evidence="6" type="ORF">BLA60_24075</name>
</gene>
<dbReference type="RefSeq" id="WP_075135223.1">
    <property type="nucleotide sequence ID" value="NZ_MSIF01000012.1"/>
</dbReference>
<accession>A0A7Z1AXM6</accession>
<evidence type="ECO:0000256" key="1">
    <source>
        <dbReference type="ARBA" id="ARBA00007664"/>
    </source>
</evidence>
<evidence type="ECO:0000259" key="5">
    <source>
        <dbReference type="PROSITE" id="PS50240"/>
    </source>
</evidence>
<dbReference type="PROSITE" id="PS00135">
    <property type="entry name" value="TRYPSIN_SER"/>
    <property type="match status" value="1"/>
</dbReference>
<dbReference type="InterPro" id="IPR001254">
    <property type="entry name" value="Trypsin_dom"/>
</dbReference>
<dbReference type="SMART" id="SM00020">
    <property type="entry name" value="Tryp_SPc"/>
    <property type="match status" value="1"/>
</dbReference>
<dbReference type="OrthoDB" id="1496095at2"/>
<dbReference type="Gene3D" id="2.40.10.10">
    <property type="entry name" value="Trypsin-like serine proteases"/>
    <property type="match status" value="1"/>
</dbReference>
<dbReference type="InterPro" id="IPR043504">
    <property type="entry name" value="Peptidase_S1_PA_chymotrypsin"/>
</dbReference>
<keyword evidence="7" id="KW-1185">Reference proteome</keyword>
<feature type="domain" description="Peptidase S1" evidence="5">
    <location>
        <begin position="35"/>
        <end position="257"/>
    </location>
</feature>
<dbReference type="FunFam" id="2.40.10.10:FF:000002">
    <property type="entry name" value="Transmembrane protease serine"/>
    <property type="match status" value="1"/>
</dbReference>
<keyword evidence="3" id="KW-0378">Hydrolase</keyword>
<evidence type="ECO:0000256" key="4">
    <source>
        <dbReference type="SAM" id="SignalP"/>
    </source>
</evidence>
<evidence type="ECO:0000313" key="6">
    <source>
        <dbReference type="EMBL" id="OLF08482.1"/>
    </source>
</evidence>
<comment type="caution">
    <text evidence="6">The sequence shown here is derived from an EMBL/GenBank/DDBJ whole genome shotgun (WGS) entry which is preliminary data.</text>
</comment>
<dbReference type="SUPFAM" id="SSF50494">
    <property type="entry name" value="Trypsin-like serine proteases"/>
    <property type="match status" value="1"/>
</dbReference>
<evidence type="ECO:0000256" key="3">
    <source>
        <dbReference type="RuleBase" id="RU363034"/>
    </source>
</evidence>
<dbReference type="InterPro" id="IPR050430">
    <property type="entry name" value="Peptidase_S1"/>
</dbReference>
<dbReference type="InterPro" id="IPR018114">
    <property type="entry name" value="TRYPSIN_HIS"/>
</dbReference>
<feature type="signal peptide" evidence="4">
    <location>
        <begin position="1"/>
        <end position="23"/>
    </location>
</feature>
<protein>
    <submittedName>
        <fullName evidence="6">Serine protease</fullName>
    </submittedName>
</protein>
<keyword evidence="4" id="KW-0732">Signal</keyword>
<dbReference type="PRINTS" id="PR00722">
    <property type="entry name" value="CHYMOTRYPSIN"/>
</dbReference>
<dbReference type="InterPro" id="IPR001314">
    <property type="entry name" value="Peptidase_S1A"/>
</dbReference>
<keyword evidence="2" id="KW-1015">Disulfide bond</keyword>
<dbReference type="Proteomes" id="UP000185696">
    <property type="component" value="Unassembled WGS sequence"/>
</dbReference>
<dbReference type="GO" id="GO:0004252">
    <property type="term" value="F:serine-type endopeptidase activity"/>
    <property type="evidence" value="ECO:0007669"/>
    <property type="project" value="InterPro"/>
</dbReference>
<name>A0A7Z1AXM6_9PSEU</name>